<dbReference type="GeneID" id="78015729"/>
<evidence type="ECO:0000259" key="1">
    <source>
        <dbReference type="Pfam" id="PF07176"/>
    </source>
</evidence>
<dbReference type="OrthoDB" id="422423at2"/>
<reference evidence="2 3" key="1">
    <citation type="submission" date="2016-04" db="EMBL/GenBank/DDBJ databases">
        <title>Draft Genome Assembly of the Bloom-forming Cyanobacterium Nodularia spumigena Strain CENA596 in Shrimp Production Ponds.</title>
        <authorList>
            <person name="Popin R.V."/>
            <person name="Rigonato J."/>
            <person name="Abreu V.A."/>
            <person name="Andreote A.P."/>
            <person name="Silveira S.B."/>
            <person name="Odebrecht C."/>
            <person name="Fiore M.F."/>
        </authorList>
    </citation>
    <scope>NUCLEOTIDE SEQUENCE [LARGE SCALE GENOMIC DNA]</scope>
    <source>
        <strain evidence="2 3">CENA596</strain>
    </source>
</reference>
<dbReference type="InterPro" id="IPR010802">
    <property type="entry name" value="DUF1400"/>
</dbReference>
<dbReference type="RefSeq" id="WP_006195681.1">
    <property type="nucleotide sequence ID" value="NZ_CAWMRI010000062.1"/>
</dbReference>
<dbReference type="AlphaFoldDB" id="A0A166KC89"/>
<feature type="domain" description="DUF1400" evidence="1">
    <location>
        <begin position="32"/>
        <end position="157"/>
    </location>
</feature>
<evidence type="ECO:0000313" key="3">
    <source>
        <dbReference type="Proteomes" id="UP000076555"/>
    </source>
</evidence>
<sequence length="185" mass="20122">MGSNWKNLKIVASLLSAIALTQFCGSNTSVRAADTVVVRFGLLAESISLAELHKAADTGEFPRGLELYIGGISPEKRRNFLRMLKVKVPIDVVTLSSLLHTEIGTTVLSNLSEALVREDQAGVQALRAAFVLGATQPEGLSLLSFIAAYPSQRLEINVLKAFQVARSVNTSFWRTPEAINYEMTD</sequence>
<proteinExistence type="predicted"/>
<dbReference type="Pfam" id="PF07176">
    <property type="entry name" value="DUF1400"/>
    <property type="match status" value="1"/>
</dbReference>
<name>A0A166KC89_NODSP</name>
<organism evidence="2 3">
    <name type="scientific">Nodularia spumigena CENA596</name>
    <dbReference type="NCBI Taxonomy" id="1819295"/>
    <lineage>
        <taxon>Bacteria</taxon>
        <taxon>Bacillati</taxon>
        <taxon>Cyanobacteriota</taxon>
        <taxon>Cyanophyceae</taxon>
        <taxon>Nostocales</taxon>
        <taxon>Nodulariaceae</taxon>
        <taxon>Nodularia</taxon>
    </lineage>
</organism>
<protein>
    <recommendedName>
        <fullName evidence="1">DUF1400 domain-containing protein</fullName>
    </recommendedName>
</protein>
<comment type="caution">
    <text evidence="2">The sequence shown here is derived from an EMBL/GenBank/DDBJ whole genome shotgun (WGS) entry which is preliminary data.</text>
</comment>
<evidence type="ECO:0000313" key="2">
    <source>
        <dbReference type="EMBL" id="KZL50897.1"/>
    </source>
</evidence>
<dbReference type="EMBL" id="LWAJ01000062">
    <property type="protein sequence ID" value="KZL50897.1"/>
    <property type="molecule type" value="Genomic_DNA"/>
</dbReference>
<dbReference type="Proteomes" id="UP000076555">
    <property type="component" value="Unassembled WGS sequence"/>
</dbReference>
<accession>A0A166KC89</accession>
<gene>
    <name evidence="2" type="ORF">A2T98_05155</name>
</gene>